<evidence type="ECO:0000256" key="1">
    <source>
        <dbReference type="SAM" id="MobiDB-lite"/>
    </source>
</evidence>
<gene>
    <name evidence="2" type="ORF">IAD23_04280</name>
</gene>
<feature type="region of interest" description="Disordered" evidence="1">
    <location>
        <begin position="68"/>
        <end position="113"/>
    </location>
</feature>
<evidence type="ECO:0000313" key="2">
    <source>
        <dbReference type="EMBL" id="HIU69155.1"/>
    </source>
</evidence>
<proteinExistence type="predicted"/>
<dbReference type="AlphaFoldDB" id="A0A9D1SP31"/>
<feature type="compositionally biased region" description="Basic and acidic residues" evidence="1">
    <location>
        <begin position="68"/>
        <end position="79"/>
    </location>
</feature>
<organism evidence="2 3">
    <name type="scientific">Candidatus Scybalenecus merdavium</name>
    <dbReference type="NCBI Taxonomy" id="2840939"/>
    <lineage>
        <taxon>Bacteria</taxon>
        <taxon>Bacillati</taxon>
        <taxon>Bacillota</taxon>
        <taxon>Clostridia</taxon>
        <taxon>Eubacteriales</taxon>
        <taxon>Oscillospiraceae</taxon>
        <taxon>Oscillospiraceae incertae sedis</taxon>
        <taxon>Candidatus Scybalenecus</taxon>
    </lineage>
</organism>
<dbReference type="EMBL" id="DVNM01000022">
    <property type="protein sequence ID" value="HIU69155.1"/>
    <property type="molecule type" value="Genomic_DNA"/>
</dbReference>
<protein>
    <recommendedName>
        <fullName evidence="4">DUF2953 domain-containing protein</fullName>
    </recommendedName>
</protein>
<evidence type="ECO:0008006" key="4">
    <source>
        <dbReference type="Google" id="ProtNLM"/>
    </source>
</evidence>
<name>A0A9D1SP31_9FIRM</name>
<evidence type="ECO:0000313" key="3">
    <source>
        <dbReference type="Proteomes" id="UP000824125"/>
    </source>
</evidence>
<accession>A0A9D1SP31</accession>
<feature type="compositionally biased region" description="Low complexity" evidence="1">
    <location>
        <begin position="91"/>
        <end position="106"/>
    </location>
</feature>
<dbReference type="Proteomes" id="UP000824125">
    <property type="component" value="Unassembled WGS sequence"/>
</dbReference>
<sequence length="246" mass="26694">MQTFLIVLAVLVVVLALVLSVRATFYVSYHGVWRTRVRILFFEKEISLSQLLQLVLFPKQSGEAAAKAVKEKKSAKKEQTAAPQPAPTDGAPAKSEPPAESAAPSAGDTPAKPKKQNFLQSIYAEDGICGILDLVSTLLSTAGAAVGRLFKDFYISDLYVKIITGGTDAAQIAQNHGRTCALYYPLIGVVRNGMKVANYQEIIFADYLAQQTETEMSLVISLSVKNLFGILFSAGKTFLVNFIKNK</sequence>
<reference evidence="2" key="1">
    <citation type="submission" date="2020-10" db="EMBL/GenBank/DDBJ databases">
        <authorList>
            <person name="Gilroy R."/>
        </authorList>
    </citation>
    <scope>NUCLEOTIDE SEQUENCE</scope>
    <source>
        <strain evidence="2">CHK176-6737</strain>
    </source>
</reference>
<reference evidence="2" key="2">
    <citation type="journal article" date="2021" name="PeerJ">
        <title>Extensive microbial diversity within the chicken gut microbiome revealed by metagenomics and culture.</title>
        <authorList>
            <person name="Gilroy R."/>
            <person name="Ravi A."/>
            <person name="Getino M."/>
            <person name="Pursley I."/>
            <person name="Horton D.L."/>
            <person name="Alikhan N.F."/>
            <person name="Baker D."/>
            <person name="Gharbi K."/>
            <person name="Hall N."/>
            <person name="Watson M."/>
            <person name="Adriaenssens E.M."/>
            <person name="Foster-Nyarko E."/>
            <person name="Jarju S."/>
            <person name="Secka A."/>
            <person name="Antonio M."/>
            <person name="Oren A."/>
            <person name="Chaudhuri R.R."/>
            <person name="La Ragione R."/>
            <person name="Hildebrand F."/>
            <person name="Pallen M.J."/>
        </authorList>
    </citation>
    <scope>NUCLEOTIDE SEQUENCE</scope>
    <source>
        <strain evidence="2">CHK176-6737</strain>
    </source>
</reference>
<comment type="caution">
    <text evidence="2">The sequence shown here is derived from an EMBL/GenBank/DDBJ whole genome shotgun (WGS) entry which is preliminary data.</text>
</comment>